<dbReference type="InterPro" id="IPR011444">
    <property type="entry name" value="DUF1549"/>
</dbReference>
<feature type="region of interest" description="Disordered" evidence="2">
    <location>
        <begin position="317"/>
        <end position="336"/>
    </location>
</feature>
<dbReference type="Pfam" id="PF07587">
    <property type="entry name" value="PSD1"/>
    <property type="match status" value="1"/>
</dbReference>
<evidence type="ECO:0000256" key="2">
    <source>
        <dbReference type="SAM" id="MobiDB-lite"/>
    </source>
</evidence>
<feature type="domain" description="DUF1549" evidence="3">
    <location>
        <begin position="173"/>
        <end position="379"/>
    </location>
</feature>
<accession>A0A1P8WNT7</accession>
<dbReference type="PANTHER" id="PTHR35889">
    <property type="entry name" value="CYCLOINULO-OLIGOSACCHARIDE FRUCTANOTRANSFERASE-RELATED"/>
    <property type="match status" value="1"/>
</dbReference>
<dbReference type="AlphaFoldDB" id="A0A1P8WNT7"/>
<proteinExistence type="predicted"/>
<dbReference type="Pfam" id="PF07635">
    <property type="entry name" value="PSCyt1"/>
    <property type="match status" value="1"/>
</dbReference>
<feature type="domain" description="DUF1553" evidence="4">
    <location>
        <begin position="727"/>
        <end position="983"/>
    </location>
</feature>
<dbReference type="InterPro" id="IPR022655">
    <property type="entry name" value="DUF1553"/>
</dbReference>
<gene>
    <name evidence="6" type="ORF">Fuma_05383</name>
</gene>
<protein>
    <submittedName>
        <fullName evidence="6">Planctomycete cytochrome C</fullName>
    </submittedName>
</protein>
<evidence type="ECO:0000259" key="3">
    <source>
        <dbReference type="Pfam" id="PF07583"/>
    </source>
</evidence>
<organism evidence="6 7">
    <name type="scientific">Fuerstiella marisgermanici</name>
    <dbReference type="NCBI Taxonomy" id="1891926"/>
    <lineage>
        <taxon>Bacteria</taxon>
        <taxon>Pseudomonadati</taxon>
        <taxon>Planctomycetota</taxon>
        <taxon>Planctomycetia</taxon>
        <taxon>Planctomycetales</taxon>
        <taxon>Planctomycetaceae</taxon>
        <taxon>Fuerstiella</taxon>
    </lineage>
</organism>
<evidence type="ECO:0000313" key="7">
    <source>
        <dbReference type="Proteomes" id="UP000187735"/>
    </source>
</evidence>
<keyword evidence="7" id="KW-1185">Reference proteome</keyword>
<evidence type="ECO:0000313" key="6">
    <source>
        <dbReference type="EMBL" id="APZ95722.1"/>
    </source>
</evidence>
<feature type="domain" description="Cytochrome C Planctomycete-type" evidence="5">
    <location>
        <begin position="64"/>
        <end position="124"/>
    </location>
</feature>
<feature type="coiled-coil region" evidence="1">
    <location>
        <begin position="392"/>
        <end position="419"/>
    </location>
</feature>
<dbReference type="KEGG" id="fmr:Fuma_05383"/>
<evidence type="ECO:0000256" key="1">
    <source>
        <dbReference type="SAM" id="Coils"/>
    </source>
</evidence>
<dbReference type="EMBL" id="CP017641">
    <property type="protein sequence ID" value="APZ95722.1"/>
    <property type="molecule type" value="Genomic_DNA"/>
</dbReference>
<name>A0A1P8WNT7_9PLAN</name>
<evidence type="ECO:0000259" key="5">
    <source>
        <dbReference type="Pfam" id="PF07635"/>
    </source>
</evidence>
<sequence length="1014" mass="113234">MVGLLLHHSAASASIGNRPVNCSRVRLLLHCVIALLAVLPCSHTSIAGDVDFNRDIRPILTNHCFQCHGPDDDSRQADLRLDQRAAAIAMLDDHAAIVPGDAAKSGLIERVMADDVDMLMPPPEFGKPLTASQRNLLKQWINDGAEYAKHWSFQPIQSPEIPEITTSGESRNPIDQFIIARLERAGLKPSPAADRYTLIRRVYLDLLGLPPSIEEVDAFVNAENDDAYEQLLDRVLANPHFGERWGRHWLDQARYADSHGYTVDGDRTMWPYRDWVINAFNRDLPFDQFTVEQLAGDLLPNADLSQKVATGFHRNTLVNQEGGSKPDQFRDEQTKDRTDTTGLVWMGLTVGCAKCHTHKFDPITQHEYYQLFAFFNSTADQNSVAPTVPVPTAEQSAKIERLQAQQADLNKQLADNSATAERRAAWEQSLLARAAAIKSMGKPEWDVLSLNGQSNKGTELIAQDDHSLLAKGHPGAPGEFYATATSLLKTVRSVRLEVLTHESLPKNGPGRASNGNFVLSEFSLQTADGKNVPFAKVTAEHSQPGHDVTRTIDGDVSTGWAINGAPEGSMNRNRTAWFALAQPISIEADEPLKFTLTFNNSNYAIGRFRISVSPAEAMVDGELERLSAIAKIPTADRKNAQQSVLTQAFIQQDAELAPLQASLTKVTNELAAVKKSIPTTMVMQELPEPRPTYLQVRGDFLRTSDEVTPAVPAVLPQLDGVKSGTARLEFARWLTSPEHPLTARVRVNRIWMRLFGRGLVETENDFGIQGSLPSHPELLDWLADQFRRNNWSQKQLIRLIMNSATYRQSSAARPDLETADALNLLLARQSRIRVEAEIVRDIALAVSGQLTERIGGPSVYPPQEEGVYAFTQTKKSWRTNKDSNRYRRGMYTYFYRSAPYPMLSTFDVPKFNATCTARDRSNTPLQSLTIANSTAMFELAQAFARRIIATDDDTDAARLQYAFRTSFARPPQPDELMMLTQYLEQSRQRFTDEEQTWTAVARLLMNLDEFITRE</sequence>
<dbReference type="PANTHER" id="PTHR35889:SF3">
    <property type="entry name" value="F-BOX DOMAIN-CONTAINING PROTEIN"/>
    <property type="match status" value="1"/>
</dbReference>
<evidence type="ECO:0000259" key="4">
    <source>
        <dbReference type="Pfam" id="PF07587"/>
    </source>
</evidence>
<dbReference type="Pfam" id="PF07583">
    <property type="entry name" value="PSCyt2"/>
    <property type="match status" value="1"/>
</dbReference>
<dbReference type="InterPro" id="IPR011429">
    <property type="entry name" value="Cyt_c_Planctomycete-type"/>
</dbReference>
<feature type="compositionally biased region" description="Basic and acidic residues" evidence="2">
    <location>
        <begin position="327"/>
        <end position="336"/>
    </location>
</feature>
<keyword evidence="1" id="KW-0175">Coiled coil</keyword>
<reference evidence="6 7" key="1">
    <citation type="journal article" date="2016" name="Front. Microbiol.">
        <title>Fuerstia marisgermanicae gen. nov., sp. nov., an Unusual Member of the Phylum Planctomycetes from the German Wadden Sea.</title>
        <authorList>
            <person name="Kohn T."/>
            <person name="Heuer A."/>
            <person name="Jogler M."/>
            <person name="Vollmers J."/>
            <person name="Boedeker C."/>
            <person name="Bunk B."/>
            <person name="Rast P."/>
            <person name="Borchert D."/>
            <person name="Glockner I."/>
            <person name="Freese H.M."/>
            <person name="Klenk H.P."/>
            <person name="Overmann J."/>
            <person name="Kaster A.K."/>
            <person name="Rohde M."/>
            <person name="Wiegand S."/>
            <person name="Jogler C."/>
        </authorList>
    </citation>
    <scope>NUCLEOTIDE SEQUENCE [LARGE SCALE GENOMIC DNA]</scope>
    <source>
        <strain evidence="6 7">NH11</strain>
    </source>
</reference>
<dbReference type="STRING" id="1891926.Fuma_05383"/>
<dbReference type="Proteomes" id="UP000187735">
    <property type="component" value="Chromosome"/>
</dbReference>